<protein>
    <submittedName>
        <fullName evidence="2">Uncharacterized protein</fullName>
    </submittedName>
</protein>
<evidence type="ECO:0000313" key="3">
    <source>
        <dbReference type="Proteomes" id="UP001163255"/>
    </source>
</evidence>
<gene>
    <name evidence="2" type="ORF">NX720_16910</name>
</gene>
<reference evidence="2" key="1">
    <citation type="submission" date="2022-10" db="EMBL/GenBank/DDBJ databases">
        <title>Completed Genome Sequence of two octocoral isolated bacterium, Endozoicomonas euniceicola EF212T and Endozoicomonas gorgoniicola PS125T.</title>
        <authorList>
            <person name="Chiou Y.-J."/>
            <person name="Chen Y.-H."/>
        </authorList>
    </citation>
    <scope>NUCLEOTIDE SEQUENCE</scope>
    <source>
        <strain evidence="2">EF212</strain>
    </source>
</reference>
<sequence length="72" mass="8148">MVQYLTTKKASFFQKLALEETMEAFLAMNEGGPDEEQVHHKHRHKAVSDTDTEQDRVQAATSTDNPGIRPAY</sequence>
<evidence type="ECO:0000313" key="2">
    <source>
        <dbReference type="EMBL" id="UYM14562.1"/>
    </source>
</evidence>
<dbReference type="Proteomes" id="UP001163255">
    <property type="component" value="Chromosome"/>
</dbReference>
<evidence type="ECO:0000256" key="1">
    <source>
        <dbReference type="SAM" id="MobiDB-lite"/>
    </source>
</evidence>
<accession>A0ABY6GPA6</accession>
<feature type="region of interest" description="Disordered" evidence="1">
    <location>
        <begin position="31"/>
        <end position="72"/>
    </location>
</feature>
<name>A0ABY6GPA6_9GAMM</name>
<dbReference type="EMBL" id="CP103300">
    <property type="protein sequence ID" value="UYM14562.1"/>
    <property type="molecule type" value="Genomic_DNA"/>
</dbReference>
<keyword evidence="3" id="KW-1185">Reference proteome</keyword>
<dbReference type="RefSeq" id="WP_262596112.1">
    <property type="nucleotide sequence ID" value="NZ_CP103300.1"/>
</dbReference>
<proteinExistence type="predicted"/>
<organism evidence="2 3">
    <name type="scientific">Endozoicomonas euniceicola</name>
    <dbReference type="NCBI Taxonomy" id="1234143"/>
    <lineage>
        <taxon>Bacteria</taxon>
        <taxon>Pseudomonadati</taxon>
        <taxon>Pseudomonadota</taxon>
        <taxon>Gammaproteobacteria</taxon>
        <taxon>Oceanospirillales</taxon>
        <taxon>Endozoicomonadaceae</taxon>
        <taxon>Endozoicomonas</taxon>
    </lineage>
</organism>